<evidence type="ECO:0000256" key="1">
    <source>
        <dbReference type="ARBA" id="ARBA00022468"/>
    </source>
</evidence>
<dbReference type="PROSITE" id="PS50238">
    <property type="entry name" value="RHOGAP"/>
    <property type="match status" value="1"/>
</dbReference>
<keyword evidence="6" id="KW-1185">Reference proteome</keyword>
<dbReference type="Ensembl" id="ENSPMRT00000029252.1">
    <property type="protein sequence ID" value="ENSPMRP00000027582.1"/>
    <property type="gene ID" value="ENSPMRG00000017735.1"/>
</dbReference>
<gene>
    <name evidence="5" type="primary">CHN2</name>
</gene>
<dbReference type="PROSITE" id="PS50001">
    <property type="entry name" value="SH2"/>
    <property type="match status" value="1"/>
</dbReference>
<reference evidence="5 6" key="1">
    <citation type="journal article" date="2019" name="Proc. Natl. Acad. Sci. U.S.A.">
        <title>Regulatory changes in pterin and carotenoid genes underlie balanced color polymorphisms in the wall lizard.</title>
        <authorList>
            <person name="Andrade P."/>
            <person name="Pinho C."/>
            <person name="Perez I de Lanuza G."/>
            <person name="Afonso S."/>
            <person name="Brejcha J."/>
            <person name="Rubin C.J."/>
            <person name="Wallerman O."/>
            <person name="Pereira P."/>
            <person name="Sabatino S.J."/>
            <person name="Bellati A."/>
            <person name="Pellitteri-Rosa D."/>
            <person name="Bosakova Z."/>
            <person name="Bunikis I."/>
            <person name="Carretero M.A."/>
            <person name="Feiner N."/>
            <person name="Marsik P."/>
            <person name="Pauperio F."/>
            <person name="Salvi D."/>
            <person name="Soler L."/>
            <person name="While G.M."/>
            <person name="Uller T."/>
            <person name="Font E."/>
            <person name="Andersson L."/>
            <person name="Carneiro M."/>
        </authorList>
    </citation>
    <scope>NUCLEOTIDE SEQUENCE</scope>
</reference>
<dbReference type="Gene3D" id="1.10.555.10">
    <property type="entry name" value="Rho GTPase activation protein"/>
    <property type="match status" value="1"/>
</dbReference>
<dbReference type="SUPFAM" id="SSF55550">
    <property type="entry name" value="SH2 domain"/>
    <property type="match status" value="1"/>
</dbReference>
<evidence type="ECO:0000313" key="5">
    <source>
        <dbReference type="Ensembl" id="ENSPMRP00000027582.1"/>
    </source>
</evidence>
<dbReference type="InterPro" id="IPR000198">
    <property type="entry name" value="RhoGAP_dom"/>
</dbReference>
<protein>
    <submittedName>
        <fullName evidence="5">Chimerin 2</fullName>
    </submittedName>
</protein>
<dbReference type="FunFam" id="3.30.505.10:FF:000019">
    <property type="entry name" value="Chimaerin"/>
    <property type="match status" value="1"/>
</dbReference>
<dbReference type="InterPro" id="IPR008936">
    <property type="entry name" value="Rho_GTPase_activation_prot"/>
</dbReference>
<dbReference type="InterPro" id="IPR051854">
    <property type="entry name" value="Rho-type_GAP"/>
</dbReference>
<dbReference type="Gene3D" id="3.30.505.10">
    <property type="entry name" value="SH2 domain"/>
    <property type="match status" value="1"/>
</dbReference>
<feature type="domain" description="Rho-GAP" evidence="4">
    <location>
        <begin position="1"/>
        <end position="167"/>
    </location>
</feature>
<dbReference type="InterPro" id="IPR000980">
    <property type="entry name" value="SH2"/>
</dbReference>
<feature type="domain" description="SH2" evidence="3">
    <location>
        <begin position="47"/>
        <end position="126"/>
    </location>
</feature>
<dbReference type="GO" id="GO:0005096">
    <property type="term" value="F:GTPase activator activity"/>
    <property type="evidence" value="ECO:0007669"/>
    <property type="project" value="UniProtKB-KW"/>
</dbReference>
<evidence type="ECO:0000259" key="3">
    <source>
        <dbReference type="PROSITE" id="PS50001"/>
    </source>
</evidence>
<dbReference type="InterPro" id="IPR036860">
    <property type="entry name" value="SH2_dom_sf"/>
</dbReference>
<evidence type="ECO:0000313" key="6">
    <source>
        <dbReference type="Proteomes" id="UP000472272"/>
    </source>
</evidence>
<dbReference type="PANTHER" id="PTHR46075:SF4">
    <property type="entry name" value="BETA-CHIMAERIN"/>
    <property type="match status" value="1"/>
</dbReference>
<dbReference type="SUPFAM" id="SSF48350">
    <property type="entry name" value="GTPase activation domain, GAP"/>
    <property type="match status" value="1"/>
</dbReference>
<keyword evidence="2" id="KW-0727">SH2 domain</keyword>
<name>A0A670JXU3_PODMU</name>
<dbReference type="GO" id="GO:0007165">
    <property type="term" value="P:signal transduction"/>
    <property type="evidence" value="ECO:0007669"/>
    <property type="project" value="InterPro"/>
</dbReference>
<reference evidence="5" key="2">
    <citation type="submission" date="2025-08" db="UniProtKB">
        <authorList>
            <consortium name="Ensembl"/>
        </authorList>
    </citation>
    <scope>IDENTIFICATION</scope>
</reference>
<evidence type="ECO:0000256" key="2">
    <source>
        <dbReference type="PROSITE-ProRule" id="PRU00191"/>
    </source>
</evidence>
<reference evidence="5" key="3">
    <citation type="submission" date="2025-09" db="UniProtKB">
        <authorList>
            <consortium name="Ensembl"/>
        </authorList>
    </citation>
    <scope>IDENTIFICATION</scope>
</reference>
<dbReference type="PANTHER" id="PTHR46075">
    <property type="entry name" value="CHIMERIN FAMILY MEMBER"/>
    <property type="match status" value="1"/>
</dbReference>
<accession>A0A670JXU3</accession>
<dbReference type="GeneTree" id="ENSGT01030000234635"/>
<dbReference type="AlphaFoldDB" id="A0A670JXU3"/>
<dbReference type="Pfam" id="PF00017">
    <property type="entry name" value="SH2"/>
    <property type="match status" value="1"/>
</dbReference>
<proteinExistence type="predicted"/>
<keyword evidence="1" id="KW-0343">GTPase activation</keyword>
<sequence>TSQKVGSLLDSRDSLWRKVPLQQEAPRPKRIICPREVENRPKYYGREFHGIISREQADELLGGVEGAYILRESQRQPGCYTLALRFGNQTLNYRLFYDGKHFRYHFSFTFRITMNEKDNFMNAENLGIVFGPTLMRPPEDSTLATLNDMRYQKLIVQILIENEDVLF</sequence>
<dbReference type="Proteomes" id="UP000472272">
    <property type="component" value="Chromosome 12"/>
</dbReference>
<dbReference type="SMART" id="SM00252">
    <property type="entry name" value="SH2"/>
    <property type="match status" value="1"/>
</dbReference>
<evidence type="ECO:0000259" key="4">
    <source>
        <dbReference type="PROSITE" id="PS50238"/>
    </source>
</evidence>
<organism evidence="5 6">
    <name type="scientific">Podarcis muralis</name>
    <name type="common">Wall lizard</name>
    <name type="synonym">Lacerta muralis</name>
    <dbReference type="NCBI Taxonomy" id="64176"/>
    <lineage>
        <taxon>Eukaryota</taxon>
        <taxon>Metazoa</taxon>
        <taxon>Chordata</taxon>
        <taxon>Craniata</taxon>
        <taxon>Vertebrata</taxon>
        <taxon>Euteleostomi</taxon>
        <taxon>Lepidosauria</taxon>
        <taxon>Squamata</taxon>
        <taxon>Bifurcata</taxon>
        <taxon>Unidentata</taxon>
        <taxon>Episquamata</taxon>
        <taxon>Laterata</taxon>
        <taxon>Lacertibaenia</taxon>
        <taxon>Lacertidae</taxon>
        <taxon>Podarcis</taxon>
    </lineage>
</organism>
<dbReference type="Pfam" id="PF00620">
    <property type="entry name" value="RhoGAP"/>
    <property type="match status" value="1"/>
</dbReference>